<dbReference type="PATRIC" id="fig|1423734.3.peg.1605"/>
<dbReference type="Proteomes" id="UP000051236">
    <property type="component" value="Unassembled WGS sequence"/>
</dbReference>
<dbReference type="AlphaFoldDB" id="A0A0R1XJV0"/>
<name>A0A0R1XJV0_9LACO</name>
<evidence type="ECO:0000313" key="1">
    <source>
        <dbReference type="EMBL" id="KRM30455.1"/>
    </source>
</evidence>
<reference evidence="1 2" key="1">
    <citation type="journal article" date="2015" name="Genome Announc.">
        <title>Expanding the biotechnology potential of lactobacilli through comparative genomics of 213 strains and associated genera.</title>
        <authorList>
            <person name="Sun Z."/>
            <person name="Harris H.M."/>
            <person name="McCann A."/>
            <person name="Guo C."/>
            <person name="Argimon S."/>
            <person name="Zhang W."/>
            <person name="Yang X."/>
            <person name="Jeffery I.B."/>
            <person name="Cooney J.C."/>
            <person name="Kagawa T.F."/>
            <person name="Liu W."/>
            <person name="Song Y."/>
            <person name="Salvetti E."/>
            <person name="Wrobel A."/>
            <person name="Rasinkangas P."/>
            <person name="Parkhill J."/>
            <person name="Rea M.C."/>
            <person name="O'Sullivan O."/>
            <person name="Ritari J."/>
            <person name="Douillard F.P."/>
            <person name="Paul Ross R."/>
            <person name="Yang R."/>
            <person name="Briner A.E."/>
            <person name="Felis G.E."/>
            <person name="de Vos W.M."/>
            <person name="Barrangou R."/>
            <person name="Klaenhammer T.R."/>
            <person name="Caufield P.W."/>
            <person name="Cui Y."/>
            <person name="Zhang H."/>
            <person name="O'Toole P.W."/>
        </authorList>
    </citation>
    <scope>NUCLEOTIDE SEQUENCE [LARGE SCALE GENOMIC DNA]</scope>
    <source>
        <strain evidence="1 2">DSM 18527</strain>
    </source>
</reference>
<dbReference type="RefSeq" id="WP_057002987.1">
    <property type="nucleotide sequence ID" value="NZ_AZGA01000088.1"/>
</dbReference>
<gene>
    <name evidence="1" type="ORF">FC83_GL001586</name>
</gene>
<accession>A0A0R1XJV0</accession>
<organism evidence="1 2">
    <name type="scientific">Agrilactobacillus composti DSM 18527 = JCM 14202</name>
    <dbReference type="NCBI Taxonomy" id="1423734"/>
    <lineage>
        <taxon>Bacteria</taxon>
        <taxon>Bacillati</taxon>
        <taxon>Bacillota</taxon>
        <taxon>Bacilli</taxon>
        <taxon>Lactobacillales</taxon>
        <taxon>Lactobacillaceae</taxon>
        <taxon>Agrilactobacillus</taxon>
    </lineage>
</organism>
<sequence>MGVRTNSYIGLLKFGAFLIDDNEDIQLEDGTPITEVIDEMITFNRLSLQEQYPIHVDKTADETVWDDLIGFEPQLRTLINFPSAFTTLEAYGFLTTWHDNCRLSPCHAGAQRQLLQKLTAKLALEHLDVALAEPVHLDQLKYFMALQNFNGFLVDHTDAFGEGTSPSSQYLRQAFLEADFEVAAISEPIFIKHDLSMIYVRATQDLAVPVFFNPDEPYAKALTPEKIAARFSGPLQHVDVRGALYEHFEPKYIRDVAQPAFDTWLQYLRQAVLHRTWVSY</sequence>
<proteinExistence type="predicted"/>
<comment type="caution">
    <text evidence="1">The sequence shown here is derived from an EMBL/GenBank/DDBJ whole genome shotgun (WGS) entry which is preliminary data.</text>
</comment>
<protein>
    <submittedName>
        <fullName evidence="1">Uncharacterized protein</fullName>
    </submittedName>
</protein>
<keyword evidence="2" id="KW-1185">Reference proteome</keyword>
<dbReference type="EMBL" id="AZGA01000088">
    <property type="protein sequence ID" value="KRM30455.1"/>
    <property type="molecule type" value="Genomic_DNA"/>
</dbReference>
<evidence type="ECO:0000313" key="2">
    <source>
        <dbReference type="Proteomes" id="UP000051236"/>
    </source>
</evidence>